<dbReference type="Pfam" id="PF00672">
    <property type="entry name" value="HAMP"/>
    <property type="match status" value="1"/>
</dbReference>
<dbReference type="SMART" id="SM00304">
    <property type="entry name" value="HAMP"/>
    <property type="match status" value="1"/>
</dbReference>
<dbReference type="PROSITE" id="PS50111">
    <property type="entry name" value="CHEMOTAXIS_TRANSDUC_2"/>
    <property type="match status" value="1"/>
</dbReference>
<dbReference type="EMBL" id="AP023367">
    <property type="protein sequence ID" value="BCJ93267.1"/>
    <property type="molecule type" value="Genomic_DNA"/>
</dbReference>
<dbReference type="AlphaFoldDB" id="A0A6S6QZI5"/>
<reference evidence="3 4" key="1">
    <citation type="journal article" date="2016" name="Int. J. Syst. Evol. Microbiol.">
        <title>Descriptions of Anaerotaenia torta gen. nov., sp. nov. and Anaerocolumna cellulosilytica gen. nov., sp. nov. isolated from a methanogenic reactor of cattle waste.</title>
        <authorList>
            <person name="Uek A."/>
            <person name="Ohtaki Y."/>
            <person name="Kaku N."/>
            <person name="Ueki K."/>
        </authorList>
    </citation>
    <scope>NUCLEOTIDE SEQUENCE [LARGE SCALE GENOMIC DNA]</scope>
    <source>
        <strain evidence="3 4">SN021</strain>
    </source>
</reference>
<dbReference type="PANTHER" id="PTHR32089">
    <property type="entry name" value="METHYL-ACCEPTING CHEMOTAXIS PROTEIN MCPB"/>
    <property type="match status" value="1"/>
</dbReference>
<dbReference type="RefSeq" id="WP_184090165.1">
    <property type="nucleotide sequence ID" value="NZ_AP023367.1"/>
</dbReference>
<evidence type="ECO:0000313" key="4">
    <source>
        <dbReference type="Proteomes" id="UP000515561"/>
    </source>
</evidence>
<dbReference type="Proteomes" id="UP000515561">
    <property type="component" value="Chromosome"/>
</dbReference>
<sequence>MKHRRKKEKTGKNNTNRIKYHKQKQDGYNAGPSMKTKLILGFLIPVFCIIVLGLLSYKKASEKIIENFESATIATINTTGEYYNLILKNIEDKSLQLLNDTILKRYYSGYYSSDTAQENEMLKTLRSNIAALSTSDRMIKNIAIFTSYGKEILSQGAFQTKGGLTPYEAYIASKEAEEVLQAKNNPVWAGYHPFLDESLSVRAEEYGLSLIRQYYSSNVQPMGFIVIDVRKDIILEVIKELNLPEGSNFAFITPDGREISLTDAEEPVFTNQAFYQDTLGLVERNGYQYVKVDGKDFLYIYSRAGDTKLYSCALIPAEYLTRQTEVIKIFSIILVSISAIIAVATGIILAGYISKTIHKIMAALAKAASGDLTIHMEIGRRDEFGRLSESVNHMLSNMKKLIQKATEVNQLVLSSSAQVAESSGILLDTSKNIGTAIHEVQKGTIEQAEDTEQCLRLSNDLFKRMDQVLASTYEMDSSMSSAKQIITEGVVFIKELKEKSLITSDRNQITIQNIHTLEEESRSVSTIIAVINDIAEQTNLLALNASIEAARAGKAGRGFAVVADEIKKLAEGSREASGKIEEILCRIQEKTQITAEAVKETGQHILSQNTALDNTVNAFYNINHQVEQLIKGLKQVGMEIGEMEQSKNITLNAIMNISAISEQTAAACEEVESTSENQLESVTSLYQAALQMQEQVGQLEEAISSFRV</sequence>
<dbReference type="SMART" id="SM00283">
    <property type="entry name" value="MA"/>
    <property type="match status" value="1"/>
</dbReference>
<dbReference type="KEGG" id="acel:acsn021_08360"/>
<evidence type="ECO:0000256" key="2">
    <source>
        <dbReference type="ARBA" id="ARBA00029447"/>
    </source>
</evidence>
<comment type="similarity">
    <text evidence="2">Belongs to the methyl-accepting chemotaxis (MCP) protein family.</text>
</comment>
<dbReference type="SUPFAM" id="SSF58104">
    <property type="entry name" value="Methyl-accepting chemotaxis protein (MCP) signaling domain"/>
    <property type="match status" value="1"/>
</dbReference>
<keyword evidence="1" id="KW-0807">Transducer</keyword>
<gene>
    <name evidence="3" type="ORF">acsn021_08360</name>
</gene>
<dbReference type="Gene3D" id="1.10.287.950">
    <property type="entry name" value="Methyl-accepting chemotaxis protein"/>
    <property type="match status" value="1"/>
</dbReference>
<dbReference type="GO" id="GO:0007165">
    <property type="term" value="P:signal transduction"/>
    <property type="evidence" value="ECO:0007669"/>
    <property type="project" value="UniProtKB-KW"/>
</dbReference>
<accession>A0A6S6QZI5</accession>
<organism evidence="3 4">
    <name type="scientific">Anaerocolumna cellulosilytica</name>
    <dbReference type="NCBI Taxonomy" id="433286"/>
    <lineage>
        <taxon>Bacteria</taxon>
        <taxon>Bacillati</taxon>
        <taxon>Bacillota</taxon>
        <taxon>Clostridia</taxon>
        <taxon>Lachnospirales</taxon>
        <taxon>Lachnospiraceae</taxon>
        <taxon>Anaerocolumna</taxon>
    </lineage>
</organism>
<proteinExistence type="inferred from homology"/>
<dbReference type="InterPro" id="IPR003660">
    <property type="entry name" value="HAMP_dom"/>
</dbReference>
<protein>
    <submittedName>
        <fullName evidence="3">Methyl-accepting chemotaxis protein</fullName>
    </submittedName>
</protein>
<evidence type="ECO:0000313" key="3">
    <source>
        <dbReference type="EMBL" id="BCJ93267.1"/>
    </source>
</evidence>
<dbReference type="GO" id="GO:0016020">
    <property type="term" value="C:membrane"/>
    <property type="evidence" value="ECO:0007669"/>
    <property type="project" value="InterPro"/>
</dbReference>
<keyword evidence="4" id="KW-1185">Reference proteome</keyword>
<name>A0A6S6QZI5_9FIRM</name>
<dbReference type="CDD" id="cd06225">
    <property type="entry name" value="HAMP"/>
    <property type="match status" value="1"/>
</dbReference>
<dbReference type="PANTHER" id="PTHR32089:SF112">
    <property type="entry name" value="LYSOZYME-LIKE PROTEIN-RELATED"/>
    <property type="match status" value="1"/>
</dbReference>
<dbReference type="Gene3D" id="6.10.340.10">
    <property type="match status" value="1"/>
</dbReference>
<evidence type="ECO:0000256" key="1">
    <source>
        <dbReference type="ARBA" id="ARBA00023224"/>
    </source>
</evidence>
<dbReference type="PROSITE" id="PS50885">
    <property type="entry name" value="HAMP"/>
    <property type="match status" value="1"/>
</dbReference>
<dbReference type="InterPro" id="IPR004089">
    <property type="entry name" value="MCPsignal_dom"/>
</dbReference>
<dbReference type="Pfam" id="PF00015">
    <property type="entry name" value="MCPsignal"/>
    <property type="match status" value="1"/>
</dbReference>